<dbReference type="Proteomes" id="UP000008461">
    <property type="component" value="Chromosome"/>
</dbReference>
<name>F4KVR4_HALH1</name>
<evidence type="ECO:0000256" key="2">
    <source>
        <dbReference type="ARBA" id="ARBA00022692"/>
    </source>
</evidence>
<evidence type="ECO:0000256" key="4">
    <source>
        <dbReference type="ARBA" id="ARBA00023136"/>
    </source>
</evidence>
<evidence type="ECO:0000256" key="1">
    <source>
        <dbReference type="ARBA" id="ARBA00004141"/>
    </source>
</evidence>
<proteinExistence type="predicted"/>
<evidence type="ECO:0000313" key="8">
    <source>
        <dbReference type="Proteomes" id="UP000008461"/>
    </source>
</evidence>
<gene>
    <name evidence="7" type="ordered locus">Halhy_4686</name>
</gene>
<dbReference type="eggNOG" id="COG1714">
    <property type="taxonomic scope" value="Bacteria"/>
</dbReference>
<dbReference type="RefSeq" id="WP_013767059.1">
    <property type="nucleotide sequence ID" value="NC_015510.1"/>
</dbReference>
<keyword evidence="3 5" id="KW-1133">Transmembrane helix</keyword>
<evidence type="ECO:0000256" key="5">
    <source>
        <dbReference type="SAM" id="Phobius"/>
    </source>
</evidence>
<dbReference type="InterPro" id="IPR010432">
    <property type="entry name" value="RDD"/>
</dbReference>
<reference evidence="7 8" key="1">
    <citation type="journal article" date="2011" name="Stand. Genomic Sci.">
        <title>Complete genome sequence of Haliscomenobacter hydrossis type strain (O).</title>
        <authorList>
            <consortium name="US DOE Joint Genome Institute (JGI-PGF)"/>
            <person name="Daligault H."/>
            <person name="Lapidus A."/>
            <person name="Zeytun A."/>
            <person name="Nolan M."/>
            <person name="Lucas S."/>
            <person name="Del Rio T.G."/>
            <person name="Tice H."/>
            <person name="Cheng J.F."/>
            <person name="Tapia R."/>
            <person name="Han C."/>
            <person name="Goodwin L."/>
            <person name="Pitluck S."/>
            <person name="Liolios K."/>
            <person name="Pagani I."/>
            <person name="Ivanova N."/>
            <person name="Huntemann M."/>
            <person name="Mavromatis K."/>
            <person name="Mikhailova N."/>
            <person name="Pati A."/>
            <person name="Chen A."/>
            <person name="Palaniappan K."/>
            <person name="Land M."/>
            <person name="Hauser L."/>
            <person name="Brambilla E.M."/>
            <person name="Rohde M."/>
            <person name="Verbarg S."/>
            <person name="Goker M."/>
            <person name="Bristow J."/>
            <person name="Eisen J.A."/>
            <person name="Markowitz V."/>
            <person name="Hugenholtz P."/>
            <person name="Kyrpides N.C."/>
            <person name="Klenk H.P."/>
            <person name="Woyke T."/>
        </authorList>
    </citation>
    <scope>NUCLEOTIDE SEQUENCE [LARGE SCALE GENOMIC DNA]</scope>
    <source>
        <strain evidence="8">ATCC 27775 / DSM 1100 / LMG 10767 / O</strain>
    </source>
</reference>
<comment type="subcellular location">
    <subcellularLocation>
        <location evidence="1">Membrane</location>
        <topology evidence="1">Multi-pass membrane protein</topology>
    </subcellularLocation>
</comment>
<dbReference type="HOGENOM" id="CLU_119551_0_0_10"/>
<feature type="transmembrane region" description="Helical" evidence="5">
    <location>
        <begin position="20"/>
        <end position="43"/>
    </location>
</feature>
<reference key="2">
    <citation type="submission" date="2011-04" db="EMBL/GenBank/DDBJ databases">
        <title>Complete sequence of chromosome of Haliscomenobacter hydrossis DSM 1100.</title>
        <authorList>
            <consortium name="US DOE Joint Genome Institute (JGI-PGF)"/>
            <person name="Lucas S."/>
            <person name="Han J."/>
            <person name="Lapidus A."/>
            <person name="Bruce D."/>
            <person name="Goodwin L."/>
            <person name="Pitluck S."/>
            <person name="Peters L."/>
            <person name="Kyrpides N."/>
            <person name="Mavromatis K."/>
            <person name="Ivanova N."/>
            <person name="Ovchinnikova G."/>
            <person name="Pagani I."/>
            <person name="Daligault H."/>
            <person name="Detter J.C."/>
            <person name="Han C."/>
            <person name="Land M."/>
            <person name="Hauser L."/>
            <person name="Markowitz V."/>
            <person name="Cheng J.-F."/>
            <person name="Hugenholtz P."/>
            <person name="Woyke T."/>
            <person name="Wu D."/>
            <person name="Verbarg S."/>
            <person name="Frueling A."/>
            <person name="Brambilla E."/>
            <person name="Klenk H.-P."/>
            <person name="Eisen J.A."/>
        </authorList>
    </citation>
    <scope>NUCLEOTIDE SEQUENCE</scope>
    <source>
        <strain>DSM 1100</strain>
    </source>
</reference>
<protein>
    <submittedName>
        <fullName evidence="7">RDD domain containing protein</fullName>
    </submittedName>
</protein>
<dbReference type="KEGG" id="hhy:Halhy_4686"/>
<dbReference type="GO" id="GO:0016020">
    <property type="term" value="C:membrane"/>
    <property type="evidence" value="ECO:0007669"/>
    <property type="project" value="UniProtKB-SubCell"/>
</dbReference>
<keyword evidence="2 5" id="KW-0812">Transmembrane</keyword>
<evidence type="ECO:0000256" key="3">
    <source>
        <dbReference type="ARBA" id="ARBA00022989"/>
    </source>
</evidence>
<feature type="domain" description="RDD" evidence="6">
    <location>
        <begin position="12"/>
        <end position="174"/>
    </location>
</feature>
<organism evidence="7 8">
    <name type="scientific">Haliscomenobacter hydrossis (strain ATCC 27775 / DSM 1100 / LMG 10767 / O)</name>
    <dbReference type="NCBI Taxonomy" id="760192"/>
    <lineage>
        <taxon>Bacteria</taxon>
        <taxon>Pseudomonadati</taxon>
        <taxon>Bacteroidota</taxon>
        <taxon>Saprospiria</taxon>
        <taxon>Saprospirales</taxon>
        <taxon>Haliscomenobacteraceae</taxon>
        <taxon>Haliscomenobacter</taxon>
    </lineage>
</organism>
<accession>F4KVR4</accession>
<dbReference type="OrthoDB" id="1450430at2"/>
<dbReference type="AlphaFoldDB" id="F4KVR4"/>
<dbReference type="Pfam" id="PF06271">
    <property type="entry name" value="RDD"/>
    <property type="match status" value="1"/>
</dbReference>
<feature type="transmembrane region" description="Helical" evidence="5">
    <location>
        <begin position="55"/>
        <end position="74"/>
    </location>
</feature>
<feature type="transmembrane region" description="Helical" evidence="5">
    <location>
        <begin position="139"/>
        <end position="161"/>
    </location>
</feature>
<dbReference type="STRING" id="760192.Halhy_4686"/>
<dbReference type="EMBL" id="CP002691">
    <property type="protein sequence ID" value="AEE52521.1"/>
    <property type="molecule type" value="Genomic_DNA"/>
</dbReference>
<keyword evidence="8" id="KW-1185">Reference proteome</keyword>
<evidence type="ECO:0000259" key="6">
    <source>
        <dbReference type="Pfam" id="PF06271"/>
    </source>
</evidence>
<sequence>MLNTTLKTNTLILRRIAAAILDYGFVIGYAILLFGLVGMLFGFDQMGKMEFSPAAGQLIAFSSLTLPVFLYFFMQEKSAKKATIGKRALGLQVAMIKTSSNHSQGILIRTIMKLLPWEIAHWGIQWLAFYVKKEAAPPIWVWVVLIVPQVVAFFYFVSMLYTKGTLSLYDAIAGTKVVRQDAKV</sequence>
<keyword evidence="4 5" id="KW-0472">Membrane</keyword>
<evidence type="ECO:0000313" key="7">
    <source>
        <dbReference type="EMBL" id="AEE52521.1"/>
    </source>
</evidence>